<reference evidence="3" key="1">
    <citation type="submission" date="2018-11" db="EMBL/GenBank/DDBJ databases">
        <authorList>
            <person name="Grassa J C."/>
        </authorList>
    </citation>
    <scope>NUCLEOTIDE SEQUENCE [LARGE SCALE GENOMIC DNA]</scope>
</reference>
<evidence type="ECO:0000256" key="2">
    <source>
        <dbReference type="SAM" id="MobiDB-lite"/>
    </source>
</evidence>
<feature type="region of interest" description="Disordered" evidence="2">
    <location>
        <begin position="1"/>
        <end position="35"/>
    </location>
</feature>
<organism evidence="3 4">
    <name type="scientific">Cannabis sativa</name>
    <name type="common">Hemp</name>
    <name type="synonym">Marijuana</name>
    <dbReference type="NCBI Taxonomy" id="3483"/>
    <lineage>
        <taxon>Eukaryota</taxon>
        <taxon>Viridiplantae</taxon>
        <taxon>Streptophyta</taxon>
        <taxon>Embryophyta</taxon>
        <taxon>Tracheophyta</taxon>
        <taxon>Spermatophyta</taxon>
        <taxon>Magnoliopsida</taxon>
        <taxon>eudicotyledons</taxon>
        <taxon>Gunneridae</taxon>
        <taxon>Pentapetalae</taxon>
        <taxon>rosids</taxon>
        <taxon>fabids</taxon>
        <taxon>Rosales</taxon>
        <taxon>Cannabaceae</taxon>
        <taxon>Cannabis</taxon>
    </lineage>
</organism>
<protein>
    <submittedName>
        <fullName evidence="3">Uncharacterized protein</fullName>
    </submittedName>
</protein>
<keyword evidence="4" id="KW-1185">Reference proteome</keyword>
<sequence>MRDLSDSQRYDSGEGAFADKSKRSDSFIPTSMSKDEVPVARAHEVLLSTNEIERMVQELAEPVTLEEERIDKRLSKQTLRPASDMTFLKHAPIFNRKSKVGTATPLKRKSDVAPTPVADLSKKQQNVAQDEGKKVVINPAVKACDIMVLQDMFVSDEFKELNLLKKQNSNLQEGLKKAKLDAAAKDKEVEDLDSKENAKKASDQAVSDYIYTTLTKLPEFNFTVFGPQAVEMSNAFRTMSPIENQGLGENLFPKDAGDATAAEVVDDPNVPAA</sequence>
<name>A0A803QFV6_CANSA</name>
<feature type="compositionally biased region" description="Basic and acidic residues" evidence="2">
    <location>
        <begin position="1"/>
        <end position="25"/>
    </location>
</feature>
<evidence type="ECO:0000256" key="1">
    <source>
        <dbReference type="SAM" id="Coils"/>
    </source>
</evidence>
<feature type="coiled-coil region" evidence="1">
    <location>
        <begin position="161"/>
        <end position="195"/>
    </location>
</feature>
<evidence type="ECO:0000313" key="4">
    <source>
        <dbReference type="Proteomes" id="UP000596661"/>
    </source>
</evidence>
<reference evidence="3" key="2">
    <citation type="submission" date="2021-03" db="UniProtKB">
        <authorList>
            <consortium name="EnsemblPlants"/>
        </authorList>
    </citation>
    <scope>IDENTIFICATION</scope>
</reference>
<dbReference type="EMBL" id="UZAU01000723">
    <property type="status" value="NOT_ANNOTATED_CDS"/>
    <property type="molecule type" value="Genomic_DNA"/>
</dbReference>
<dbReference type="Proteomes" id="UP000596661">
    <property type="component" value="Chromosome 9"/>
</dbReference>
<proteinExistence type="predicted"/>
<keyword evidence="1" id="KW-0175">Coiled coil</keyword>
<feature type="region of interest" description="Disordered" evidence="2">
    <location>
        <begin position="99"/>
        <end position="129"/>
    </location>
</feature>
<evidence type="ECO:0000313" key="3">
    <source>
        <dbReference type="EnsemblPlants" id="cds.evm.model.09.349"/>
    </source>
</evidence>
<dbReference type="AlphaFoldDB" id="A0A803QFV6"/>
<dbReference type="Gramene" id="evm.model.09.349">
    <property type="protein sequence ID" value="cds.evm.model.09.349"/>
    <property type="gene ID" value="evm.TU.09.349"/>
</dbReference>
<dbReference type="EnsemblPlants" id="evm.model.09.349">
    <property type="protein sequence ID" value="cds.evm.model.09.349"/>
    <property type="gene ID" value="evm.TU.09.349"/>
</dbReference>
<accession>A0A803QFV6</accession>
<feature type="region of interest" description="Disordered" evidence="2">
    <location>
        <begin position="247"/>
        <end position="273"/>
    </location>
</feature>